<dbReference type="Pfam" id="PF12225">
    <property type="entry name" value="DUF5981"/>
    <property type="match status" value="1"/>
</dbReference>
<reference evidence="3 4" key="1">
    <citation type="submission" date="2020-08" db="EMBL/GenBank/DDBJ databases">
        <title>Genomic Encyclopedia of Type Strains, Phase IV (KMG-IV): sequencing the most valuable type-strain genomes for metagenomic binning, comparative biology and taxonomic classification.</title>
        <authorList>
            <person name="Goeker M."/>
        </authorList>
    </citation>
    <scope>NUCLEOTIDE SEQUENCE [LARGE SCALE GENOMIC DNA]</scope>
    <source>
        <strain evidence="3 4">DSM 28570</strain>
    </source>
</reference>
<dbReference type="Proteomes" id="UP000539642">
    <property type="component" value="Unassembled WGS sequence"/>
</dbReference>
<keyword evidence="4" id="KW-1185">Reference proteome</keyword>
<dbReference type="RefSeq" id="WP_183351454.1">
    <property type="nucleotide sequence ID" value="NZ_JACHEO010000013.1"/>
</dbReference>
<accession>A0A840UUV4</accession>
<dbReference type="AlphaFoldDB" id="A0A840UUV4"/>
<comment type="caution">
    <text evidence="3">The sequence shown here is derived from an EMBL/GenBank/DDBJ whole genome shotgun (WGS) entry which is preliminary data.</text>
</comment>
<dbReference type="PANTHER" id="PTHR38755">
    <property type="entry name" value="5,10-METHYLENETETRAHYDROFOLATE REDUCTASE"/>
    <property type="match status" value="1"/>
</dbReference>
<dbReference type="InterPro" id="IPR022026">
    <property type="entry name" value="DUF5981"/>
</dbReference>
<organism evidence="3 4">
    <name type="scientific">Desulfoprunum benzoelyticum</name>
    <dbReference type="NCBI Taxonomy" id="1506996"/>
    <lineage>
        <taxon>Bacteria</taxon>
        <taxon>Pseudomonadati</taxon>
        <taxon>Thermodesulfobacteriota</taxon>
        <taxon>Desulfobulbia</taxon>
        <taxon>Desulfobulbales</taxon>
        <taxon>Desulfobulbaceae</taxon>
        <taxon>Desulfoprunum</taxon>
    </lineage>
</organism>
<proteinExistence type="predicted"/>
<dbReference type="PANTHER" id="PTHR38755:SF1">
    <property type="entry name" value="METHYLENE-TETRAHYDROFOLATE REDUCTASE C-TERMINAL DOMAIN-CONTAINING PROTEIN"/>
    <property type="match status" value="1"/>
</dbReference>
<name>A0A840UUV4_9BACT</name>
<evidence type="ECO:0000256" key="1">
    <source>
        <dbReference type="SAM" id="MobiDB-lite"/>
    </source>
</evidence>
<evidence type="ECO:0000313" key="4">
    <source>
        <dbReference type="Proteomes" id="UP000539642"/>
    </source>
</evidence>
<evidence type="ECO:0000259" key="2">
    <source>
        <dbReference type="Pfam" id="PF12225"/>
    </source>
</evidence>
<sequence>MIVAKRKPFAEIMAMLEGYDKVLNVGCGTCVSVCLAGGEKEVAVLNTELEMARRLQDAPLDIQGHTIERQCDREYLAELDTMIADGKFDALLSMACGVGIQFLAERYPRIPTFPAVDTTGLAVNQAVGWYEERCRSCSQCVLGTTGGICPITMCAKGLLNGPCGGTNKGSCEISADQPCAWFRIHERLSGQGRLDAIRKINTTRGWNDQTPRNLIQPGYKKPERMAK</sequence>
<evidence type="ECO:0000313" key="3">
    <source>
        <dbReference type="EMBL" id="MBB5348616.1"/>
    </source>
</evidence>
<feature type="domain" description="Methylene-tetrahydrofolate reductase C-terminal-like" evidence="2">
    <location>
        <begin position="113"/>
        <end position="206"/>
    </location>
</feature>
<dbReference type="EMBL" id="JACHEO010000013">
    <property type="protein sequence ID" value="MBB5348616.1"/>
    <property type="molecule type" value="Genomic_DNA"/>
</dbReference>
<feature type="region of interest" description="Disordered" evidence="1">
    <location>
        <begin position="205"/>
        <end position="227"/>
    </location>
</feature>
<gene>
    <name evidence="3" type="ORF">HNQ81_002352</name>
</gene>
<protein>
    <submittedName>
        <fullName evidence="3">Ferredoxin</fullName>
    </submittedName>
</protein>